<keyword evidence="5" id="KW-0067">ATP-binding</keyword>
<keyword evidence="6" id="KW-0119">Carbohydrate metabolism</keyword>
<dbReference type="Pfam" id="PF17042">
    <property type="entry name" value="NBD_C"/>
    <property type="match status" value="1"/>
</dbReference>
<keyword evidence="2" id="KW-0808">Transferase</keyword>
<dbReference type="InterPro" id="IPR031475">
    <property type="entry name" value="NBD_C"/>
</dbReference>
<organism evidence="9 10">
    <name type="scientific">Shinella kummerowiae</name>
    <dbReference type="NCBI Taxonomy" id="417745"/>
    <lineage>
        <taxon>Bacteria</taxon>
        <taxon>Pseudomonadati</taxon>
        <taxon>Pseudomonadota</taxon>
        <taxon>Alphaproteobacteria</taxon>
        <taxon>Hyphomicrobiales</taxon>
        <taxon>Rhizobiaceae</taxon>
        <taxon>Shinella</taxon>
    </lineage>
</organism>
<accession>A0A6N8SDZ5</accession>
<evidence type="ECO:0000313" key="10">
    <source>
        <dbReference type="Proteomes" id="UP000435802"/>
    </source>
</evidence>
<dbReference type="InterPro" id="IPR037051">
    <property type="entry name" value="4-carb_acid_sugar_kinase_N_sf"/>
</dbReference>
<name>A0A6N8SDZ5_9HYPH</name>
<dbReference type="OrthoDB" id="191465at2"/>
<keyword evidence="4 9" id="KW-0418">Kinase</keyword>
<proteinExistence type="inferred from homology"/>
<dbReference type="SUPFAM" id="SSF142764">
    <property type="entry name" value="YgbK-like"/>
    <property type="match status" value="1"/>
</dbReference>
<dbReference type="EMBL" id="WUMK01000003">
    <property type="protein sequence ID" value="MXN45526.1"/>
    <property type="molecule type" value="Genomic_DNA"/>
</dbReference>
<evidence type="ECO:0000313" key="9">
    <source>
        <dbReference type="EMBL" id="MXN45526.1"/>
    </source>
</evidence>
<gene>
    <name evidence="9" type="ORF">GR138_10005</name>
</gene>
<protein>
    <submittedName>
        <fullName evidence="9">Four-carbon acid sugar kinase family protein</fullName>
    </submittedName>
</protein>
<evidence type="ECO:0000256" key="5">
    <source>
        <dbReference type="ARBA" id="ARBA00022840"/>
    </source>
</evidence>
<dbReference type="RefSeq" id="WP_160858894.1">
    <property type="nucleotide sequence ID" value="NZ_WUMK01000003.1"/>
</dbReference>
<evidence type="ECO:0000259" key="7">
    <source>
        <dbReference type="Pfam" id="PF07005"/>
    </source>
</evidence>
<dbReference type="GO" id="GO:0016301">
    <property type="term" value="F:kinase activity"/>
    <property type="evidence" value="ECO:0007669"/>
    <property type="project" value="UniProtKB-KW"/>
</dbReference>
<feature type="domain" description="Four-carbon acid sugar kinase N-terminal" evidence="7">
    <location>
        <begin position="5"/>
        <end position="226"/>
    </location>
</feature>
<dbReference type="AlphaFoldDB" id="A0A6N8SDZ5"/>
<dbReference type="InterPro" id="IPR010737">
    <property type="entry name" value="4-carb_acid_sugar_kinase_N"/>
</dbReference>
<dbReference type="Gene3D" id="3.40.50.10840">
    <property type="entry name" value="Putative sugar-binding, N-terminal domain"/>
    <property type="match status" value="1"/>
</dbReference>
<dbReference type="Pfam" id="PF07005">
    <property type="entry name" value="SBD_N"/>
    <property type="match status" value="1"/>
</dbReference>
<keyword evidence="3" id="KW-0547">Nucleotide-binding</keyword>
<keyword evidence="10" id="KW-1185">Reference proteome</keyword>
<dbReference type="GO" id="GO:0005524">
    <property type="term" value="F:ATP binding"/>
    <property type="evidence" value="ECO:0007669"/>
    <property type="project" value="UniProtKB-KW"/>
</dbReference>
<sequence length="418" mass="43385">MQRALGIVADDFTGALMVAGYLESAGVHCPVLFDPGADIPPSAVVIAGTRTRTVPVAEALDQLARFADAFARAGCKRLAYKACASFDSTEDGNIGPAADYLADRAGMRPVLMSAGFPRFGTTVHQGYMFYRGRLVSESIKRFDPLTPMSDPDLVRFLGRQTPHRIALLNHATLLKGPEAAISAIEAFASEGAGHVLLDTTDDGDVVVSASIAAAMPCVVVASDPLVIAYATCLGRAEASEKVAWPQHVEGPAAVLAGSVGPVVLAQLAAFSEYFPVLKLDLTDPAGEEGLVSHALDWADGRIGERPFAISTAAGPQEVAAVQAAFGPIAAARRAERILGAIAKGLRDRGVRRFVVAGGETSGAVVDALGITAVRALPEGRLGTGFCVSSGAVPLSLYLKPGKLGADDILLRAIEAMDL</sequence>
<evidence type="ECO:0000256" key="4">
    <source>
        <dbReference type="ARBA" id="ARBA00022777"/>
    </source>
</evidence>
<comment type="caution">
    <text evidence="9">The sequence shown here is derived from an EMBL/GenBank/DDBJ whole genome shotgun (WGS) entry which is preliminary data.</text>
</comment>
<evidence type="ECO:0000256" key="3">
    <source>
        <dbReference type="ARBA" id="ARBA00022741"/>
    </source>
</evidence>
<evidence type="ECO:0000256" key="2">
    <source>
        <dbReference type="ARBA" id="ARBA00022679"/>
    </source>
</evidence>
<evidence type="ECO:0000256" key="6">
    <source>
        <dbReference type="ARBA" id="ARBA00023277"/>
    </source>
</evidence>
<dbReference type="Gene3D" id="3.40.980.20">
    <property type="entry name" value="Four-carbon acid sugar kinase, nucleotide binding domain"/>
    <property type="match status" value="1"/>
</dbReference>
<dbReference type="InterPro" id="IPR042213">
    <property type="entry name" value="NBD_C_sf"/>
</dbReference>
<evidence type="ECO:0000256" key="1">
    <source>
        <dbReference type="ARBA" id="ARBA00005715"/>
    </source>
</evidence>
<reference evidence="9 10" key="1">
    <citation type="submission" date="2019-12" db="EMBL/GenBank/DDBJ databases">
        <title>Shinella kummerowiae sp. nov., a symbiotic bacterium isolated from root nodules of the herbal legume Kummerowia stipulacea.</title>
        <authorList>
            <person name="Gao J."/>
        </authorList>
    </citation>
    <scope>NUCLEOTIDE SEQUENCE [LARGE SCALE GENOMIC DNA]</scope>
    <source>
        <strain evidence="9 10">CCBAU 25048</strain>
    </source>
</reference>
<feature type="domain" description="Four-carbon acid sugar kinase nucleotide binding" evidence="8">
    <location>
        <begin position="253"/>
        <end position="409"/>
    </location>
</feature>
<comment type="similarity">
    <text evidence="1">Belongs to the four-carbon acid sugar kinase family.</text>
</comment>
<evidence type="ECO:0000259" key="8">
    <source>
        <dbReference type="Pfam" id="PF17042"/>
    </source>
</evidence>
<dbReference type="Proteomes" id="UP000435802">
    <property type="component" value="Unassembled WGS sequence"/>
</dbReference>